<organism evidence="2 3">
    <name type="scientific">Micromonospora peucetia</name>
    <dbReference type="NCBI Taxonomy" id="47871"/>
    <lineage>
        <taxon>Bacteria</taxon>
        <taxon>Bacillati</taxon>
        <taxon>Actinomycetota</taxon>
        <taxon>Actinomycetes</taxon>
        <taxon>Micromonosporales</taxon>
        <taxon>Micromonosporaceae</taxon>
        <taxon>Micromonospora</taxon>
    </lineage>
</organism>
<sequence>MLADQDSRSVVGPMKQTREKDLRHRPVQPTPVSSTGPLLLVDCQACLTT</sequence>
<keyword evidence="3" id="KW-1185">Reference proteome</keyword>
<reference evidence="2 3" key="1">
    <citation type="submission" date="2022-10" db="EMBL/GenBank/DDBJ databases">
        <title>The complete genomes of actinobacterial strains from the NBC collection.</title>
        <authorList>
            <person name="Joergensen T.S."/>
            <person name="Alvarez Arevalo M."/>
            <person name="Sterndorff E.B."/>
            <person name="Faurdal D."/>
            <person name="Vuksanovic O."/>
            <person name="Mourched A.-S."/>
            <person name="Charusanti P."/>
            <person name="Shaw S."/>
            <person name="Blin K."/>
            <person name="Weber T."/>
        </authorList>
    </citation>
    <scope>NUCLEOTIDE SEQUENCE [LARGE SCALE GENOMIC DNA]</scope>
    <source>
        <strain evidence="2 3">NBC 01809</strain>
    </source>
</reference>
<protein>
    <submittedName>
        <fullName evidence="2">Uncharacterized protein</fullName>
    </submittedName>
</protein>
<feature type="region of interest" description="Disordered" evidence="1">
    <location>
        <begin position="1"/>
        <end position="35"/>
    </location>
</feature>
<proteinExistence type="predicted"/>
<evidence type="ECO:0000313" key="2">
    <source>
        <dbReference type="EMBL" id="WSA31078.1"/>
    </source>
</evidence>
<gene>
    <name evidence="2" type="ORF">OIE14_23405</name>
</gene>
<dbReference type="Proteomes" id="UP001334804">
    <property type="component" value="Chromosome"/>
</dbReference>
<evidence type="ECO:0000313" key="3">
    <source>
        <dbReference type="Proteomes" id="UP001334804"/>
    </source>
</evidence>
<dbReference type="EMBL" id="CP109071">
    <property type="protein sequence ID" value="WSA31078.1"/>
    <property type="molecule type" value="Genomic_DNA"/>
</dbReference>
<dbReference type="RefSeq" id="WP_266318689.1">
    <property type="nucleotide sequence ID" value="NZ_CP109071.1"/>
</dbReference>
<accession>A0ABZ1EBC1</accession>
<name>A0ABZ1EBC1_9ACTN</name>
<evidence type="ECO:0000256" key="1">
    <source>
        <dbReference type="SAM" id="MobiDB-lite"/>
    </source>
</evidence>